<dbReference type="Proteomes" id="UP001500394">
    <property type="component" value="Unassembled WGS sequence"/>
</dbReference>
<sequence length="346" mass="39578">MTSSLLPNFRDNLIKNDYNRIQNFLNTWQAACGEQEIILRTKIIYAIIQHNNTAEFVERYVNLLYDRRLMQRFDDAATHDYQVRYASNPAAYDFVPLRHPIDSLLKIKAHALLHSTSYNHISDQERNMLYLFADRFENYTSTSEKIPPATSTPKHGTPIDRSSHTFGVHVGAFSPLGKNNIFRTSPTLGISFMRGLDYTFIYEIAYKLTIQSSPENIEVDLNDEVRIISPTTTHFLGVGGGFKVFDDGKFTVLPKLKLGLGIIYTGLTETESYFDDNGFENTREAMRNINTLQTSVGCSLVWHLRKKMFIGVEGNYHYVPYGWDSKLLSPISSHYGSVELFSVFSF</sequence>
<name>A0ABP8R233_9SPHI</name>
<proteinExistence type="predicted"/>
<reference evidence="2" key="1">
    <citation type="journal article" date="2019" name="Int. J. Syst. Evol. Microbiol.">
        <title>The Global Catalogue of Microorganisms (GCM) 10K type strain sequencing project: providing services to taxonomists for standard genome sequencing and annotation.</title>
        <authorList>
            <consortium name="The Broad Institute Genomics Platform"/>
            <consortium name="The Broad Institute Genome Sequencing Center for Infectious Disease"/>
            <person name="Wu L."/>
            <person name="Ma J."/>
        </authorList>
    </citation>
    <scope>NUCLEOTIDE SEQUENCE [LARGE SCALE GENOMIC DNA]</scope>
    <source>
        <strain evidence="2">JCM 17858</strain>
    </source>
</reference>
<dbReference type="EMBL" id="BAABGR010000015">
    <property type="protein sequence ID" value="GAA4516171.1"/>
    <property type="molecule type" value="Genomic_DNA"/>
</dbReference>
<accession>A0ABP8R233</accession>
<organism evidence="1 2">
    <name type="scientific">Sphingobacterium thermophilum</name>
    <dbReference type="NCBI Taxonomy" id="768534"/>
    <lineage>
        <taxon>Bacteria</taxon>
        <taxon>Pseudomonadati</taxon>
        <taxon>Bacteroidota</taxon>
        <taxon>Sphingobacteriia</taxon>
        <taxon>Sphingobacteriales</taxon>
        <taxon>Sphingobacteriaceae</taxon>
        <taxon>Sphingobacterium</taxon>
    </lineage>
</organism>
<keyword evidence="2" id="KW-1185">Reference proteome</keyword>
<comment type="caution">
    <text evidence="1">The sequence shown here is derived from an EMBL/GenBank/DDBJ whole genome shotgun (WGS) entry which is preliminary data.</text>
</comment>
<protein>
    <recommendedName>
        <fullName evidence="3">Outer membrane protein beta-barrel domain-containing protein</fullName>
    </recommendedName>
</protein>
<evidence type="ECO:0000313" key="1">
    <source>
        <dbReference type="EMBL" id="GAA4516171.1"/>
    </source>
</evidence>
<evidence type="ECO:0000313" key="2">
    <source>
        <dbReference type="Proteomes" id="UP001500394"/>
    </source>
</evidence>
<gene>
    <name evidence="1" type="ORF">GCM10023173_15030</name>
</gene>
<evidence type="ECO:0008006" key="3">
    <source>
        <dbReference type="Google" id="ProtNLM"/>
    </source>
</evidence>